<keyword evidence="3" id="KW-1185">Reference proteome</keyword>
<organism evidence="2 3">
    <name type="scientific">Zobellia galactanivorans (strain DSM 12802 / CCUG 47099 / CIP 106680 / NCIMB 13871 / Dsij)</name>
    <dbReference type="NCBI Taxonomy" id="63186"/>
    <lineage>
        <taxon>Bacteria</taxon>
        <taxon>Pseudomonadati</taxon>
        <taxon>Bacteroidota</taxon>
        <taxon>Flavobacteriia</taxon>
        <taxon>Flavobacteriales</taxon>
        <taxon>Flavobacteriaceae</taxon>
        <taxon>Zobellia</taxon>
    </lineage>
</organism>
<dbReference type="HOGENOM" id="CLU_1776780_0_0_10"/>
<name>G0L5G6_ZOBGA</name>
<reference evidence="3" key="1">
    <citation type="submission" date="2009-07" db="EMBL/GenBank/DDBJ databases">
        <title>Complete genome sequence of Zobellia galactanivorans Dsij.</title>
        <authorList>
            <consortium name="Genoscope - CEA"/>
        </authorList>
    </citation>
    <scope>NUCLEOTIDE SEQUENCE [LARGE SCALE GENOMIC DNA]</scope>
    <source>
        <strain evidence="3">DSM 12802 / CCUG 47099 / CIP 106680 / NCIMB 13871 / Dsij</strain>
    </source>
</reference>
<dbReference type="Proteomes" id="UP000008898">
    <property type="component" value="Chromosome"/>
</dbReference>
<dbReference type="PROSITE" id="PS51257">
    <property type="entry name" value="PROKAR_LIPOPROTEIN"/>
    <property type="match status" value="1"/>
</dbReference>
<dbReference type="KEGG" id="zga:ZOBELLIA_2111"/>
<keyword evidence="2" id="KW-0449">Lipoprotein</keyword>
<feature type="domain" description="Lipocalin-like" evidence="1">
    <location>
        <begin position="32"/>
        <end position="125"/>
    </location>
</feature>
<dbReference type="Pfam" id="PF13648">
    <property type="entry name" value="Lipocalin_4"/>
    <property type="match status" value="1"/>
</dbReference>
<gene>
    <name evidence="2" type="ordered locus">zobellia_2111</name>
</gene>
<reference evidence="2 3" key="2">
    <citation type="journal article" date="2012" name="Environ. Microbiol.">
        <title>Characterization of the first alginolytic operons in a marine bacterium: from their emergence in marine Flavobacteriia to their independent transfers to marine Proteobacteria and human gut Bacteroides.</title>
        <authorList>
            <person name="Thomas F."/>
            <person name="Barbeyron T."/>
            <person name="Tonon T."/>
            <person name="Genicot S."/>
            <person name="Czjzek M."/>
            <person name="Michel G."/>
        </authorList>
    </citation>
    <scope>NUCLEOTIDE SEQUENCE [LARGE SCALE GENOMIC DNA]</scope>
    <source>
        <strain evidence="3">DSM 12802 / CCUG 47099 / CIP 106680 / NCIMB 13871 / Dsij</strain>
    </source>
</reference>
<evidence type="ECO:0000259" key="1">
    <source>
        <dbReference type="Pfam" id="PF13648"/>
    </source>
</evidence>
<sequence length="146" mass="16040">MKKSFILFGAIAFGLFSSCSDDDSSDRPEDALIGSWQLVSQSENGRSYELDACELEETVIFKSGGTFELIDYDQVEGNENQCVINADATMSGEWSIPEPGKVLVVDEDNEAVMVDYSVSGAKLIFISEGIDDYVGAYTRTSVYKKK</sequence>
<dbReference type="RefSeq" id="WP_013993469.1">
    <property type="nucleotide sequence ID" value="NC_015844.1"/>
</dbReference>
<evidence type="ECO:0000313" key="3">
    <source>
        <dbReference type="Proteomes" id="UP000008898"/>
    </source>
</evidence>
<dbReference type="AlphaFoldDB" id="G0L5G6"/>
<dbReference type="InterPro" id="IPR024311">
    <property type="entry name" value="Lipocalin-like"/>
</dbReference>
<proteinExistence type="predicted"/>
<protein>
    <submittedName>
        <fullName evidence="2">Hypothetical lipoprotein</fullName>
    </submittedName>
</protein>
<evidence type="ECO:0000313" key="2">
    <source>
        <dbReference type="EMBL" id="CAZ96269.1"/>
    </source>
</evidence>
<accession>G0L5G6</accession>
<dbReference type="EMBL" id="FP476056">
    <property type="protein sequence ID" value="CAZ96269.1"/>
    <property type="molecule type" value="Genomic_DNA"/>
</dbReference>
<dbReference type="OrthoDB" id="1163617at2"/>